<evidence type="ECO:0000256" key="1">
    <source>
        <dbReference type="SAM" id="MobiDB-lite"/>
    </source>
</evidence>
<dbReference type="Proteomes" id="UP000481360">
    <property type="component" value="Unassembled WGS sequence"/>
</dbReference>
<proteinExistence type="predicted"/>
<dbReference type="PANTHER" id="PTHR39339">
    <property type="entry name" value="SLR1444 PROTEIN"/>
    <property type="match status" value="1"/>
</dbReference>
<feature type="region of interest" description="Disordered" evidence="1">
    <location>
        <begin position="1"/>
        <end position="20"/>
    </location>
</feature>
<feature type="domain" description="CYTH" evidence="2">
    <location>
        <begin position="5"/>
        <end position="199"/>
    </location>
</feature>
<dbReference type="PANTHER" id="PTHR39339:SF1">
    <property type="entry name" value="CHAD DOMAIN-CONTAINING PROTEIN"/>
    <property type="match status" value="1"/>
</dbReference>
<evidence type="ECO:0000259" key="2">
    <source>
        <dbReference type="PROSITE" id="PS51707"/>
    </source>
</evidence>
<dbReference type="PROSITE" id="PS51707">
    <property type="entry name" value="CYTH"/>
    <property type="match status" value="1"/>
</dbReference>
<dbReference type="RefSeq" id="WP_166047414.1">
    <property type="nucleotide sequence ID" value="NZ_JAAMPJ010000005.1"/>
</dbReference>
<dbReference type="Gene3D" id="2.40.320.10">
    <property type="entry name" value="Hypothetical Protein Pfu-838710-001"/>
    <property type="match status" value="1"/>
</dbReference>
<dbReference type="SMART" id="SM01118">
    <property type="entry name" value="CYTH"/>
    <property type="match status" value="1"/>
</dbReference>
<comment type="caution">
    <text evidence="4">The sequence shown here is derived from an EMBL/GenBank/DDBJ whole genome shotgun (WGS) entry which is preliminary data.</text>
</comment>
<accession>A0A7C9RQW2</accession>
<evidence type="ECO:0000313" key="5">
    <source>
        <dbReference type="Proteomes" id="UP000481360"/>
    </source>
</evidence>
<dbReference type="InterPro" id="IPR023577">
    <property type="entry name" value="CYTH_domain"/>
</dbReference>
<name>A0A7C9RQW2_9PSEU</name>
<reference evidence="4 5" key="1">
    <citation type="submission" date="2020-03" db="EMBL/GenBank/DDBJ databases">
        <title>Isolation and identification of active actinomycetes.</title>
        <authorList>
            <person name="Sun X."/>
        </authorList>
    </citation>
    <scope>NUCLEOTIDE SEQUENCE [LARGE SCALE GENOMIC DNA]</scope>
    <source>
        <strain evidence="4 5">NEAU-D13</strain>
    </source>
</reference>
<organism evidence="4 5">
    <name type="scientific">Lentzea alba</name>
    <dbReference type="NCBI Taxonomy" id="2714351"/>
    <lineage>
        <taxon>Bacteria</taxon>
        <taxon>Bacillati</taxon>
        <taxon>Actinomycetota</taxon>
        <taxon>Actinomycetes</taxon>
        <taxon>Pseudonocardiales</taxon>
        <taxon>Pseudonocardiaceae</taxon>
        <taxon>Lentzea</taxon>
    </lineage>
</organism>
<dbReference type="SUPFAM" id="SSF55154">
    <property type="entry name" value="CYTH-like phosphatases"/>
    <property type="match status" value="1"/>
</dbReference>
<sequence>MATSVTETERKYEAPSDASLPDLTNITGVATGPEVFDLEATYFDTDDYRLARAGVTLRRRVGGDDEGWHLKLPAGEDTRQEVRAPLGRAVKHPPKDLSSLVRAHTRGSGLAPVAEIRTNRRRWQLTNNNGQLLAEVVDDVVTAQTMGSSTTTTSWREIEVELGEGGDRKLLDTVEQHLGEAGITPSSSKSKLSQVIGVKRDAIPTITKKSTAGEVVLAYLHEQRAALQNQDPRVRRNEDDAVHQMRVATRRMRSALQAFGRIVDREATRALTDELKWLASVLGTSRDLEVLRMRFEDALHALPPELVLGDVAARMTRHFAPLEAKAHKDSVAALDDKRYFALLNAIDTLLTSPPLTKLASGKAKDVLPRLVEKARHRLDVRVETALATSNSDEPLHEARKAAKRLRYSAEVAEPALGKHATHLRKRAKDVQTLLGEHQDSVVARPVLLDLGRGDENGFTFGLLYGKEVELAHKTEAELPTLWRKLTKEHL</sequence>
<gene>
    <name evidence="4" type="ORF">G7043_19735</name>
</gene>
<dbReference type="PROSITE" id="PS51708">
    <property type="entry name" value="CHAD"/>
    <property type="match status" value="1"/>
</dbReference>
<dbReference type="InterPro" id="IPR033469">
    <property type="entry name" value="CYTH-like_dom_sf"/>
</dbReference>
<evidence type="ECO:0000313" key="4">
    <source>
        <dbReference type="EMBL" id="NGY61165.1"/>
    </source>
</evidence>
<keyword evidence="5" id="KW-1185">Reference proteome</keyword>
<dbReference type="InterPro" id="IPR007899">
    <property type="entry name" value="CHAD_dom"/>
</dbReference>
<dbReference type="CDD" id="cd07374">
    <property type="entry name" value="CYTH-like_Pase"/>
    <property type="match status" value="1"/>
</dbReference>
<dbReference type="SMART" id="SM00880">
    <property type="entry name" value="CHAD"/>
    <property type="match status" value="1"/>
</dbReference>
<dbReference type="Pfam" id="PF05235">
    <property type="entry name" value="CHAD"/>
    <property type="match status" value="1"/>
</dbReference>
<dbReference type="Pfam" id="PF01928">
    <property type="entry name" value="CYTH"/>
    <property type="match status" value="1"/>
</dbReference>
<feature type="domain" description="CHAD" evidence="3">
    <location>
        <begin position="209"/>
        <end position="487"/>
    </location>
</feature>
<evidence type="ECO:0000259" key="3">
    <source>
        <dbReference type="PROSITE" id="PS51708"/>
    </source>
</evidence>
<dbReference type="Gene3D" id="1.40.20.10">
    <property type="entry name" value="CHAD domain"/>
    <property type="match status" value="1"/>
</dbReference>
<dbReference type="AlphaFoldDB" id="A0A7C9RQW2"/>
<dbReference type="EMBL" id="JAAMPJ010000005">
    <property type="protein sequence ID" value="NGY61165.1"/>
    <property type="molecule type" value="Genomic_DNA"/>
</dbReference>
<protein>
    <submittedName>
        <fullName evidence="4">CYTH and CHAD domain-containing protein</fullName>
    </submittedName>
</protein>
<dbReference type="InterPro" id="IPR038186">
    <property type="entry name" value="CHAD_dom_sf"/>
</dbReference>